<evidence type="ECO:0000313" key="3">
    <source>
        <dbReference type="Proteomes" id="UP000284178"/>
    </source>
</evidence>
<name>A0A412G639_9FIRM</name>
<evidence type="ECO:0000256" key="1">
    <source>
        <dbReference type="SAM" id="MobiDB-lite"/>
    </source>
</evidence>
<accession>A0A412G639</accession>
<keyword evidence="3" id="KW-1185">Reference proteome</keyword>
<dbReference type="AlphaFoldDB" id="A0A412G639"/>
<organism evidence="2 3">
    <name type="scientific">Holdemania filiformis</name>
    <dbReference type="NCBI Taxonomy" id="61171"/>
    <lineage>
        <taxon>Bacteria</taxon>
        <taxon>Bacillati</taxon>
        <taxon>Bacillota</taxon>
        <taxon>Erysipelotrichia</taxon>
        <taxon>Erysipelotrichales</taxon>
        <taxon>Erysipelotrichaceae</taxon>
        <taxon>Holdemania</taxon>
    </lineage>
</organism>
<gene>
    <name evidence="2" type="ORF">DWY25_00235</name>
</gene>
<comment type="caution">
    <text evidence="2">The sequence shown here is derived from an EMBL/GenBank/DDBJ whole genome shotgun (WGS) entry which is preliminary data.</text>
</comment>
<dbReference type="Proteomes" id="UP000284178">
    <property type="component" value="Unassembled WGS sequence"/>
</dbReference>
<evidence type="ECO:0000313" key="2">
    <source>
        <dbReference type="EMBL" id="RGR76754.1"/>
    </source>
</evidence>
<feature type="region of interest" description="Disordered" evidence="1">
    <location>
        <begin position="61"/>
        <end position="84"/>
    </location>
</feature>
<reference evidence="2 3" key="1">
    <citation type="submission" date="2018-08" db="EMBL/GenBank/DDBJ databases">
        <title>A genome reference for cultivated species of the human gut microbiota.</title>
        <authorList>
            <person name="Zou Y."/>
            <person name="Xue W."/>
            <person name="Luo G."/>
        </authorList>
    </citation>
    <scope>NUCLEOTIDE SEQUENCE [LARGE SCALE GENOMIC DNA]</scope>
    <source>
        <strain evidence="2 3">AF24-29</strain>
    </source>
</reference>
<proteinExistence type="predicted"/>
<sequence length="84" mass="9684">MKTSAEKSRRFLFLEKIASRCGVNVAPILEDRKRKILKMRMEKKMISEMISDQKLERSLVETEGRQRIPAGQRAEPALSFSLCS</sequence>
<dbReference type="EMBL" id="QRUP01000001">
    <property type="protein sequence ID" value="RGR76754.1"/>
    <property type="molecule type" value="Genomic_DNA"/>
</dbReference>
<protein>
    <submittedName>
        <fullName evidence="2">Uncharacterized protein</fullName>
    </submittedName>
</protein>